<protein>
    <submittedName>
        <fullName evidence="1">Uncharacterized protein</fullName>
    </submittedName>
</protein>
<dbReference type="KEGG" id="ccp:CHC_T00005013001"/>
<dbReference type="RefSeq" id="XP_005716397.1">
    <property type="nucleotide sequence ID" value="XM_005716340.1"/>
</dbReference>
<dbReference type="Proteomes" id="UP000012073">
    <property type="component" value="Unassembled WGS sequence"/>
</dbReference>
<accession>R7QFQ1</accession>
<evidence type="ECO:0000313" key="2">
    <source>
        <dbReference type="Proteomes" id="UP000012073"/>
    </source>
</evidence>
<keyword evidence="2" id="KW-1185">Reference proteome</keyword>
<dbReference type="AlphaFoldDB" id="R7QFQ1"/>
<dbReference type="Gramene" id="CDF36578">
    <property type="protein sequence ID" value="CDF36578"/>
    <property type="gene ID" value="CHC_T00005013001"/>
</dbReference>
<sequence>MTSSRLLDTLCDEVAGVRKGGRKTSVRCVGEMREAKPFAMFMAATLNAGLSYLRTELRVEAARATVEILEAGKVGREVVFGGGGNPMEALKELVVVVRSDKAGEGKGDTSVGSNELVALYHACIISNYRQLHDTCPYHLSRHAEIFFTKNPHFSIFRHDFIAEFCICHFSVMFFAELFAE</sequence>
<proteinExistence type="predicted"/>
<dbReference type="GeneID" id="17324117"/>
<gene>
    <name evidence="1" type="ORF">CHC_T00005013001</name>
</gene>
<reference evidence="2" key="1">
    <citation type="journal article" date="2013" name="Proc. Natl. Acad. Sci. U.S.A.">
        <title>Genome structure and metabolic features in the red seaweed Chondrus crispus shed light on evolution of the Archaeplastida.</title>
        <authorList>
            <person name="Collen J."/>
            <person name="Porcel B."/>
            <person name="Carre W."/>
            <person name="Ball S.G."/>
            <person name="Chaparro C."/>
            <person name="Tonon T."/>
            <person name="Barbeyron T."/>
            <person name="Michel G."/>
            <person name="Noel B."/>
            <person name="Valentin K."/>
            <person name="Elias M."/>
            <person name="Artiguenave F."/>
            <person name="Arun A."/>
            <person name="Aury J.M."/>
            <person name="Barbosa-Neto J.F."/>
            <person name="Bothwell J.H."/>
            <person name="Bouget F.Y."/>
            <person name="Brillet L."/>
            <person name="Cabello-Hurtado F."/>
            <person name="Capella-Gutierrez S."/>
            <person name="Charrier B."/>
            <person name="Cladiere L."/>
            <person name="Cock J.M."/>
            <person name="Coelho S.M."/>
            <person name="Colleoni C."/>
            <person name="Czjzek M."/>
            <person name="Da Silva C."/>
            <person name="Delage L."/>
            <person name="Denoeud F."/>
            <person name="Deschamps P."/>
            <person name="Dittami S.M."/>
            <person name="Gabaldon T."/>
            <person name="Gachon C.M."/>
            <person name="Groisillier A."/>
            <person name="Herve C."/>
            <person name="Jabbari K."/>
            <person name="Katinka M."/>
            <person name="Kloareg B."/>
            <person name="Kowalczyk N."/>
            <person name="Labadie K."/>
            <person name="Leblanc C."/>
            <person name="Lopez P.J."/>
            <person name="McLachlan D.H."/>
            <person name="Meslet-Cladiere L."/>
            <person name="Moustafa A."/>
            <person name="Nehr Z."/>
            <person name="Nyvall Collen P."/>
            <person name="Panaud O."/>
            <person name="Partensky F."/>
            <person name="Poulain J."/>
            <person name="Rensing S.A."/>
            <person name="Rousvoal S."/>
            <person name="Samson G."/>
            <person name="Symeonidi A."/>
            <person name="Weissenbach J."/>
            <person name="Zambounis A."/>
            <person name="Wincker P."/>
            <person name="Boyen C."/>
        </authorList>
    </citation>
    <scope>NUCLEOTIDE SEQUENCE [LARGE SCALE GENOMIC DNA]</scope>
    <source>
        <strain evidence="2">cv. Stackhouse</strain>
    </source>
</reference>
<organism evidence="1 2">
    <name type="scientific">Chondrus crispus</name>
    <name type="common">Carrageen Irish moss</name>
    <name type="synonym">Polymorpha crispa</name>
    <dbReference type="NCBI Taxonomy" id="2769"/>
    <lineage>
        <taxon>Eukaryota</taxon>
        <taxon>Rhodophyta</taxon>
        <taxon>Florideophyceae</taxon>
        <taxon>Rhodymeniophycidae</taxon>
        <taxon>Gigartinales</taxon>
        <taxon>Gigartinaceae</taxon>
        <taxon>Chondrus</taxon>
    </lineage>
</organism>
<name>R7QFQ1_CHOCR</name>
<evidence type="ECO:0000313" key="1">
    <source>
        <dbReference type="EMBL" id="CDF36578.1"/>
    </source>
</evidence>
<dbReference type="EMBL" id="HG001790">
    <property type="protein sequence ID" value="CDF36578.1"/>
    <property type="molecule type" value="Genomic_DNA"/>
</dbReference>